<keyword evidence="1" id="KW-1133">Transmembrane helix</keyword>
<feature type="transmembrane region" description="Helical" evidence="1">
    <location>
        <begin position="116"/>
        <end position="139"/>
    </location>
</feature>
<evidence type="ECO:0000313" key="3">
    <source>
        <dbReference type="Proteomes" id="UP000053989"/>
    </source>
</evidence>
<organism evidence="2 3">
    <name type="scientific">Scleroderma citrinum Foug A</name>
    <dbReference type="NCBI Taxonomy" id="1036808"/>
    <lineage>
        <taxon>Eukaryota</taxon>
        <taxon>Fungi</taxon>
        <taxon>Dikarya</taxon>
        <taxon>Basidiomycota</taxon>
        <taxon>Agaricomycotina</taxon>
        <taxon>Agaricomycetes</taxon>
        <taxon>Agaricomycetidae</taxon>
        <taxon>Boletales</taxon>
        <taxon>Sclerodermatineae</taxon>
        <taxon>Sclerodermataceae</taxon>
        <taxon>Scleroderma</taxon>
    </lineage>
</organism>
<protein>
    <submittedName>
        <fullName evidence="2">Uncharacterized protein</fullName>
    </submittedName>
</protein>
<keyword evidence="1" id="KW-0472">Membrane</keyword>
<gene>
    <name evidence="2" type="ORF">SCLCIDRAFT_12192</name>
</gene>
<evidence type="ECO:0000256" key="1">
    <source>
        <dbReference type="SAM" id="Phobius"/>
    </source>
</evidence>
<dbReference type="HOGENOM" id="CLU_1750767_0_0_1"/>
<reference evidence="3" key="2">
    <citation type="submission" date="2015-01" db="EMBL/GenBank/DDBJ databases">
        <title>Evolutionary Origins and Diversification of the Mycorrhizal Mutualists.</title>
        <authorList>
            <consortium name="DOE Joint Genome Institute"/>
            <consortium name="Mycorrhizal Genomics Consortium"/>
            <person name="Kohler A."/>
            <person name="Kuo A."/>
            <person name="Nagy L.G."/>
            <person name="Floudas D."/>
            <person name="Copeland A."/>
            <person name="Barry K.W."/>
            <person name="Cichocki N."/>
            <person name="Veneault-Fourrey C."/>
            <person name="LaButti K."/>
            <person name="Lindquist E.A."/>
            <person name="Lipzen A."/>
            <person name="Lundell T."/>
            <person name="Morin E."/>
            <person name="Murat C."/>
            <person name="Riley R."/>
            <person name="Ohm R."/>
            <person name="Sun H."/>
            <person name="Tunlid A."/>
            <person name="Henrissat B."/>
            <person name="Grigoriev I.V."/>
            <person name="Hibbett D.S."/>
            <person name="Martin F."/>
        </authorList>
    </citation>
    <scope>NUCLEOTIDE SEQUENCE [LARGE SCALE GENOMIC DNA]</scope>
    <source>
        <strain evidence="3">Foug A</strain>
    </source>
</reference>
<reference evidence="2 3" key="1">
    <citation type="submission" date="2014-04" db="EMBL/GenBank/DDBJ databases">
        <authorList>
            <consortium name="DOE Joint Genome Institute"/>
            <person name="Kuo A."/>
            <person name="Kohler A."/>
            <person name="Nagy L.G."/>
            <person name="Floudas D."/>
            <person name="Copeland A."/>
            <person name="Barry K.W."/>
            <person name="Cichocki N."/>
            <person name="Veneault-Fourrey C."/>
            <person name="LaButti K."/>
            <person name="Lindquist E.A."/>
            <person name="Lipzen A."/>
            <person name="Lundell T."/>
            <person name="Morin E."/>
            <person name="Murat C."/>
            <person name="Sun H."/>
            <person name="Tunlid A."/>
            <person name="Henrissat B."/>
            <person name="Grigoriev I.V."/>
            <person name="Hibbett D.S."/>
            <person name="Martin F."/>
            <person name="Nordberg H.P."/>
            <person name="Cantor M.N."/>
            <person name="Hua S.X."/>
        </authorList>
    </citation>
    <scope>NUCLEOTIDE SEQUENCE [LARGE SCALE GENOMIC DNA]</scope>
    <source>
        <strain evidence="2 3">Foug A</strain>
    </source>
</reference>
<evidence type="ECO:0000313" key="2">
    <source>
        <dbReference type="EMBL" id="KIM51173.1"/>
    </source>
</evidence>
<keyword evidence="3" id="KW-1185">Reference proteome</keyword>
<keyword evidence="1" id="KW-0812">Transmembrane</keyword>
<dbReference type="InParanoid" id="A0A0C2YN71"/>
<sequence>MSLKILSSIGDSAHLIVLCKCWVSSTPETPEIVPMTYLIGCELLSSTFAMPDNLILLVICTEQEDVSCLITSAIAHGFSNSILLGIGVATGFTNDIVCTGGPENYNFYALRRQINAILWLVFVTDSWTSNIFILLVSWLNRSLYVALQV</sequence>
<name>A0A0C2YN71_9AGAM</name>
<dbReference type="EMBL" id="KN822279">
    <property type="protein sequence ID" value="KIM51173.1"/>
    <property type="molecule type" value="Genomic_DNA"/>
</dbReference>
<proteinExistence type="predicted"/>
<accession>A0A0C2YN71</accession>
<dbReference type="Proteomes" id="UP000053989">
    <property type="component" value="Unassembled WGS sequence"/>
</dbReference>
<dbReference type="AlphaFoldDB" id="A0A0C2YN71"/>